<dbReference type="CDD" id="cd00215">
    <property type="entry name" value="PTS_IIA_lac"/>
    <property type="match status" value="1"/>
</dbReference>
<comment type="caution">
    <text evidence="7">The sequence shown here is derived from an EMBL/GenBank/DDBJ whole genome shotgun (WGS) entry which is preliminary data.</text>
</comment>
<dbReference type="Proteomes" id="UP001501577">
    <property type="component" value="Unassembled WGS sequence"/>
</dbReference>
<evidence type="ECO:0000313" key="7">
    <source>
        <dbReference type="EMBL" id="GAA3010163.1"/>
    </source>
</evidence>
<keyword evidence="1" id="KW-0813">Transport</keyword>
<dbReference type="RefSeq" id="WP_068709244.1">
    <property type="nucleotide sequence ID" value="NZ_BAAAXQ010000007.1"/>
</dbReference>
<reference evidence="7 8" key="1">
    <citation type="journal article" date="2019" name="Int. J. Syst. Evol. Microbiol.">
        <title>The Global Catalogue of Microorganisms (GCM) 10K type strain sequencing project: providing services to taxonomists for standard genome sequencing and annotation.</title>
        <authorList>
            <consortium name="The Broad Institute Genomics Platform"/>
            <consortium name="The Broad Institute Genome Sequencing Center for Infectious Disease"/>
            <person name="Wu L."/>
            <person name="Ma J."/>
        </authorList>
    </citation>
    <scope>NUCLEOTIDE SEQUENCE [LARGE SCALE GENOMIC DNA]</scope>
    <source>
        <strain evidence="7 8">JCM 8736</strain>
    </source>
</reference>
<keyword evidence="3" id="KW-0808">Transferase</keyword>
<keyword evidence="2" id="KW-0762">Sugar transport</keyword>
<organism evidence="7 8">
    <name type="scientific">Tetragenococcus solitarius</name>
    <dbReference type="NCBI Taxonomy" id="71453"/>
    <lineage>
        <taxon>Bacteria</taxon>
        <taxon>Bacillati</taxon>
        <taxon>Bacillota</taxon>
        <taxon>Bacilli</taxon>
        <taxon>Lactobacillales</taxon>
        <taxon>Enterococcaceae</taxon>
        <taxon>Tetragenococcus</taxon>
    </lineage>
</organism>
<keyword evidence="6" id="KW-0175">Coiled coil</keyword>
<dbReference type="InterPro" id="IPR003188">
    <property type="entry name" value="PTS_IIA_lac/cel"/>
</dbReference>
<accession>A0ABN3XZD1</accession>
<feature type="coiled-coil region" evidence="6">
    <location>
        <begin position="21"/>
        <end position="56"/>
    </location>
</feature>
<dbReference type="SUPFAM" id="SSF46973">
    <property type="entry name" value="Enzyme IIa from lactose specific PTS, IIa-lac"/>
    <property type="match status" value="1"/>
</dbReference>
<evidence type="ECO:0000256" key="4">
    <source>
        <dbReference type="ARBA" id="ARBA00022683"/>
    </source>
</evidence>
<evidence type="ECO:0000256" key="1">
    <source>
        <dbReference type="ARBA" id="ARBA00022448"/>
    </source>
</evidence>
<dbReference type="PANTHER" id="PTHR34382:SF7">
    <property type="entry name" value="PTS SYSTEM N,N'-DIACETYLCHITOBIOSE-SPECIFIC EIIA COMPONENT"/>
    <property type="match status" value="1"/>
</dbReference>
<name>A0ABN3XZD1_9ENTE</name>
<feature type="modified residue" description="Phosphohistidine; by HPr" evidence="5">
    <location>
        <position position="85"/>
    </location>
</feature>
<dbReference type="Gene3D" id="1.20.58.80">
    <property type="entry name" value="Phosphotransferase system, lactose/cellobiose-type IIA subunit"/>
    <property type="match status" value="1"/>
</dbReference>
<evidence type="ECO:0000256" key="3">
    <source>
        <dbReference type="ARBA" id="ARBA00022679"/>
    </source>
</evidence>
<dbReference type="PIRSF" id="PIRSF000699">
    <property type="entry name" value="PTS_IILac_III"/>
    <property type="match status" value="1"/>
</dbReference>
<protein>
    <submittedName>
        <fullName evidence="7">PTS lactose/cellobiose transporter subunit IIA</fullName>
    </submittedName>
</protein>
<sequence>MSKKEFIEENDELNELSMNILVHAGNAREQLVQSLNKLEEDNFTEAEEKIKLARKEIVTAHGLQTDTLQLEASGEQIRYSTLFCHAQDTLMTAQSEILLSEHLIRLFKKADQKIKEAK</sequence>
<evidence type="ECO:0000313" key="8">
    <source>
        <dbReference type="Proteomes" id="UP001501577"/>
    </source>
</evidence>
<dbReference type="PROSITE" id="PS51095">
    <property type="entry name" value="PTS_EIIA_TYPE_3"/>
    <property type="match status" value="1"/>
</dbReference>
<dbReference type="Pfam" id="PF02255">
    <property type="entry name" value="PTS_IIA"/>
    <property type="match status" value="1"/>
</dbReference>
<proteinExistence type="predicted"/>
<dbReference type="EMBL" id="BAAAXQ010000007">
    <property type="protein sequence ID" value="GAA3010163.1"/>
    <property type="molecule type" value="Genomic_DNA"/>
</dbReference>
<keyword evidence="8" id="KW-1185">Reference proteome</keyword>
<evidence type="ECO:0000256" key="2">
    <source>
        <dbReference type="ARBA" id="ARBA00022597"/>
    </source>
</evidence>
<dbReference type="InterPro" id="IPR036542">
    <property type="entry name" value="PTS_IIA_lac/cel_sf"/>
</dbReference>
<evidence type="ECO:0000256" key="6">
    <source>
        <dbReference type="SAM" id="Coils"/>
    </source>
</evidence>
<keyword evidence="4" id="KW-0598">Phosphotransferase system</keyword>
<dbReference type="PANTHER" id="PTHR34382">
    <property type="entry name" value="PTS SYSTEM N,N'-DIACETYLCHITOBIOSE-SPECIFIC EIIA COMPONENT"/>
    <property type="match status" value="1"/>
</dbReference>
<evidence type="ECO:0000256" key="5">
    <source>
        <dbReference type="PROSITE-ProRule" id="PRU00418"/>
    </source>
</evidence>
<gene>
    <name evidence="7" type="ORF">GCM10019998_02830</name>
</gene>